<protein>
    <recommendedName>
        <fullName evidence="6">Queuine tRNA-ribosyltransferase catalytic subunit 1</fullName>
        <ecNumber evidence="6">2.4.2.64</ecNumber>
    </recommendedName>
    <alternativeName>
        <fullName evidence="6">Guanine insertion enzyme</fullName>
    </alternativeName>
    <alternativeName>
        <fullName evidence="6">tRNA-guanine transglycosylase</fullName>
    </alternativeName>
</protein>
<evidence type="ECO:0000256" key="5">
    <source>
        <dbReference type="ARBA" id="ARBA00022833"/>
    </source>
</evidence>
<sequence length="400" mass="44167">MAPSMPSALTFELLGKCSVTRARAATLHLPHGPVPLPIFMPVATQASLKGLTPDQLEDQGCRLCLNNTYHLCQPQANANKRHVEMLTGADSGGFQMVSLLKLAKVTEEGVRFLSPHDGSPMLLTPEHSISLQNSIGSDIIMQLDDVIVTTSPDHARMKEAMERSVRWLDRCIQAHKYPERQNLFCIIQGGLDLEMRRECTAEMVARDTPGIAIGGLSGGEEKDSYCKVVKTCTELLPEKKPRYVMGVGYPEDLVVSVALGADMFDCVWPTRTARFGNAITSRGSLNLRNAIYSEDFGPIEEGCTCTCCRPTSAGGLGITRAYIYHVTAKETAGAHLLTMHNVHYQLSLMKRAREAILADRYPQFLKEFFNDLYDGDKEKYPKWAVDALRGVNVDLLSDEA</sequence>
<dbReference type="AlphaFoldDB" id="A0A9Q8Z223"/>
<dbReference type="PANTHER" id="PTHR43530:SF1">
    <property type="entry name" value="QUEUINE TRNA-RIBOSYLTRANSFERASE CATALYTIC SUBUNIT 1"/>
    <property type="match status" value="1"/>
</dbReference>
<keyword evidence="3 6" id="KW-0819">tRNA processing</keyword>
<keyword evidence="1 6" id="KW-0328">Glycosyltransferase</keyword>
<accession>A0A9Q8Z223</accession>
<feature type="region of interest" description="RNA binding" evidence="6">
    <location>
        <begin position="246"/>
        <end position="252"/>
    </location>
</feature>
<feature type="domain" description="tRNA-guanine(15) transglycosylase-like" evidence="7">
    <location>
        <begin position="20"/>
        <end position="372"/>
    </location>
</feature>
<keyword evidence="9" id="KW-1185">Reference proteome</keyword>
<evidence type="ECO:0000256" key="1">
    <source>
        <dbReference type="ARBA" id="ARBA00022676"/>
    </source>
</evidence>
<comment type="cofactor">
    <cofactor evidence="6">
        <name>Zn(2+)</name>
        <dbReference type="ChEBI" id="CHEBI:29105"/>
    </cofactor>
</comment>
<comment type="catalytic activity">
    <reaction evidence="6">
        <text>guanosine(34) in tRNA + queuine = queuosine(34) in tRNA + guanine</text>
        <dbReference type="Rhea" id="RHEA:16633"/>
        <dbReference type="Rhea" id="RHEA-COMP:10341"/>
        <dbReference type="Rhea" id="RHEA-COMP:18571"/>
        <dbReference type="ChEBI" id="CHEBI:16235"/>
        <dbReference type="ChEBI" id="CHEBI:17433"/>
        <dbReference type="ChEBI" id="CHEBI:74269"/>
        <dbReference type="ChEBI" id="CHEBI:194431"/>
        <dbReference type="EC" id="2.4.2.64"/>
    </reaction>
</comment>
<dbReference type="Proteomes" id="UP001056012">
    <property type="component" value="Chromosome 2"/>
</dbReference>
<dbReference type="GO" id="GO:0006400">
    <property type="term" value="P:tRNA modification"/>
    <property type="evidence" value="ECO:0007669"/>
    <property type="project" value="InterPro"/>
</dbReference>
<comment type="subunit">
    <text evidence="6">Heterodimer of a catalytic subunit and an accessory subunit.</text>
</comment>
<feature type="binding site" evidence="6">
    <location>
        <position position="305"/>
    </location>
    <ligand>
        <name>Zn(2+)</name>
        <dbReference type="ChEBI" id="CHEBI:29105"/>
    </ligand>
</feature>
<dbReference type="SUPFAM" id="SSF51713">
    <property type="entry name" value="tRNA-guanine transglycosylase"/>
    <property type="match status" value="1"/>
</dbReference>
<comment type="function">
    <text evidence="6">Catalytic subunit of the queuine tRNA-ribosyltransferase (TGT) that catalyzes the base-exchange of a guanine (G) residue with queuine (Q) at position 34 (anticodon wobble position) in tRNAs with GU(N) anticodons (tRNA-Asp, -Asn, -His and -Tyr), resulting in the hypermodified nucleoside queuosine (7-(((4,5-cis-dihydroxy-2-cyclopenten-1-yl)amino)methyl)-7-deazaguanosine). Catalysis occurs through a double-displacement mechanism. The nucleophile active site attacks the C1' of nucleotide 34 to detach the guanine base from the RNA, forming a covalent enzyme-RNA intermediate. The proton acceptor active site deprotonates the incoming queuine, allowing a nucleophilic attack on the C1' of the ribose to form the product.</text>
</comment>
<evidence type="ECO:0000256" key="4">
    <source>
        <dbReference type="ARBA" id="ARBA00022723"/>
    </source>
</evidence>
<proteinExistence type="inferred from homology"/>
<comment type="subcellular location">
    <subcellularLocation>
        <location evidence="6">Cytoplasm</location>
    </subcellularLocation>
</comment>
<dbReference type="GO" id="GO:0005829">
    <property type="term" value="C:cytosol"/>
    <property type="evidence" value="ECO:0007669"/>
    <property type="project" value="TreeGrafter"/>
</dbReference>
<feature type="binding site" evidence="6">
    <location>
        <position position="308"/>
    </location>
    <ligand>
        <name>Zn(2+)</name>
        <dbReference type="ChEBI" id="CHEBI:29105"/>
    </ligand>
</feature>
<keyword evidence="6" id="KW-0963">Cytoplasm</keyword>
<feature type="binding site" evidence="6">
    <location>
        <position position="144"/>
    </location>
    <ligand>
        <name>substrate</name>
    </ligand>
</feature>
<keyword evidence="5 6" id="KW-0862">Zinc</keyword>
<dbReference type="Gene3D" id="3.20.20.105">
    <property type="entry name" value="Queuine tRNA-ribosyltransferase-like"/>
    <property type="match status" value="1"/>
</dbReference>
<comment type="similarity">
    <text evidence="6">Belongs to the queuine tRNA-ribosyltransferase family.</text>
</comment>
<dbReference type="OrthoDB" id="10249838at2759"/>
<feature type="active site" description="Proton acceptor" evidence="6">
    <location>
        <position position="90"/>
    </location>
</feature>
<dbReference type="PANTHER" id="PTHR43530">
    <property type="entry name" value="QUEUINE TRNA-RIBOSYLTRANSFERASE CATALYTIC SUBUNIT 1"/>
    <property type="match status" value="1"/>
</dbReference>
<evidence type="ECO:0000256" key="2">
    <source>
        <dbReference type="ARBA" id="ARBA00022679"/>
    </source>
</evidence>
<feature type="binding site" evidence="6">
    <location>
        <position position="215"/>
    </location>
    <ligand>
        <name>substrate</name>
    </ligand>
</feature>
<dbReference type="GO" id="GO:0008479">
    <property type="term" value="F:tRNA-guanosine(34) queuine transglycosylase activity"/>
    <property type="evidence" value="ECO:0007669"/>
    <property type="project" value="UniProtKB-UniRule"/>
</dbReference>
<dbReference type="NCBIfam" id="TIGR00449">
    <property type="entry name" value="tgt_general"/>
    <property type="match status" value="1"/>
</dbReference>
<feature type="binding site" evidence="6">
    <location>
        <position position="340"/>
    </location>
    <ligand>
        <name>Zn(2+)</name>
        <dbReference type="ChEBI" id="CHEBI:29105"/>
    </ligand>
</feature>
<dbReference type="EMBL" id="CP089275">
    <property type="protein sequence ID" value="USP74726.1"/>
    <property type="molecule type" value="Genomic_DNA"/>
</dbReference>
<dbReference type="InterPro" id="IPR004803">
    <property type="entry name" value="TGT"/>
</dbReference>
<dbReference type="InterPro" id="IPR002616">
    <property type="entry name" value="tRNA_ribo_trans-like"/>
</dbReference>
<organism evidence="8 9">
    <name type="scientific">Curvularia clavata</name>
    <dbReference type="NCBI Taxonomy" id="95742"/>
    <lineage>
        <taxon>Eukaryota</taxon>
        <taxon>Fungi</taxon>
        <taxon>Dikarya</taxon>
        <taxon>Ascomycota</taxon>
        <taxon>Pezizomycotina</taxon>
        <taxon>Dothideomycetes</taxon>
        <taxon>Pleosporomycetidae</taxon>
        <taxon>Pleosporales</taxon>
        <taxon>Pleosporineae</taxon>
        <taxon>Pleosporaceae</taxon>
        <taxon>Curvularia</taxon>
    </lineage>
</organism>
<keyword evidence="2 6" id="KW-0808">Transferase</keyword>
<name>A0A9Q8Z223_CURCL</name>
<feature type="binding site" evidence="6">
    <location>
        <position position="188"/>
    </location>
    <ligand>
        <name>substrate</name>
    </ligand>
</feature>
<dbReference type="NCBIfam" id="TIGR00430">
    <property type="entry name" value="Q_tRNA_tgt"/>
    <property type="match status" value="1"/>
</dbReference>
<reference evidence="8" key="1">
    <citation type="submission" date="2021-12" db="EMBL/GenBank/DDBJ databases">
        <title>Curvularia clavata genome.</title>
        <authorList>
            <person name="Cao Y."/>
        </authorList>
    </citation>
    <scope>NUCLEOTIDE SEQUENCE</scope>
    <source>
        <strain evidence="8">Yc1106</strain>
    </source>
</reference>
<dbReference type="HAMAP" id="MF_00168">
    <property type="entry name" value="Q_tRNA_Tgt"/>
    <property type="match status" value="1"/>
</dbReference>
<evidence type="ECO:0000256" key="6">
    <source>
        <dbReference type="HAMAP-Rule" id="MF_03218"/>
    </source>
</evidence>
<gene>
    <name evidence="8" type="ORF">yc1106_02000</name>
</gene>
<dbReference type="EC" id="2.4.2.64" evidence="6"/>
<dbReference type="Pfam" id="PF01702">
    <property type="entry name" value="TGT"/>
    <property type="match status" value="1"/>
</dbReference>
<evidence type="ECO:0000259" key="7">
    <source>
        <dbReference type="Pfam" id="PF01702"/>
    </source>
</evidence>
<evidence type="ECO:0000313" key="9">
    <source>
        <dbReference type="Proteomes" id="UP001056012"/>
    </source>
</evidence>
<keyword evidence="4 6" id="KW-0479">Metal-binding</keyword>
<evidence type="ECO:0000313" key="8">
    <source>
        <dbReference type="EMBL" id="USP74726.1"/>
    </source>
</evidence>
<feature type="binding site" evidence="6">
    <location>
        <position position="303"/>
    </location>
    <ligand>
        <name>Zn(2+)</name>
        <dbReference type="ChEBI" id="CHEBI:29105"/>
    </ligand>
</feature>
<feature type="binding site" evidence="6">
    <location>
        <begin position="90"/>
        <end position="94"/>
    </location>
    <ligand>
        <name>substrate</name>
    </ligand>
</feature>
<feature type="region of interest" description="RNA binding; important for wobble base 34 recognition" evidence="6">
    <location>
        <begin position="270"/>
        <end position="274"/>
    </location>
</feature>
<evidence type="ECO:0000256" key="3">
    <source>
        <dbReference type="ARBA" id="ARBA00022694"/>
    </source>
</evidence>
<dbReference type="VEuPathDB" id="FungiDB:yc1106_02000"/>
<feature type="active site" description="Nucleophile" evidence="6">
    <location>
        <position position="265"/>
    </location>
</feature>
<dbReference type="GO" id="GO:0046872">
    <property type="term" value="F:metal ion binding"/>
    <property type="evidence" value="ECO:0007669"/>
    <property type="project" value="UniProtKB-KW"/>
</dbReference>
<dbReference type="InterPro" id="IPR036511">
    <property type="entry name" value="TGT-like_sf"/>
</dbReference>